<sequence>MDYYTRTLEPQTYVYVDRDCAFEAGAIAAAMGSGIREVLEAVSRADLAVMSPPMAIYESMEPERLRFRVGVLITPEHAGRSPLRVGELPGGEAVHTVHTGPYATLNATHRALDEALAADGHPHGWPVWEVYVDDPSETPEAELRTEIWRSLG</sequence>
<dbReference type="HOGENOM" id="CLU_113664_2_2_5"/>
<dbReference type="Proteomes" id="UP000003635">
    <property type="component" value="Unassembled WGS sequence"/>
</dbReference>
<dbReference type="RefSeq" id="WP_007255001.1">
    <property type="nucleotide sequence ID" value="NZ_CH724107.1"/>
</dbReference>
<dbReference type="InterPro" id="IPR010499">
    <property type="entry name" value="AraC_E-bd"/>
</dbReference>
<proteinExistence type="predicted"/>
<keyword evidence="3" id="KW-1185">Reference proteome</keyword>
<dbReference type="AlphaFoldDB" id="Q2CBF8"/>
<gene>
    <name evidence="2" type="ORF">OG2516_07380</name>
</gene>
<dbReference type="SMART" id="SM00871">
    <property type="entry name" value="AraC_E_bind"/>
    <property type="match status" value="1"/>
</dbReference>
<dbReference type="OrthoDB" id="7860733at2"/>
<evidence type="ECO:0000313" key="3">
    <source>
        <dbReference type="Proteomes" id="UP000003635"/>
    </source>
</evidence>
<accession>Q2CBF8</accession>
<name>Q2CBF8_OCEGH</name>
<dbReference type="STRING" id="314256.OG2516_07380"/>
<dbReference type="Gene3D" id="3.20.80.10">
    <property type="entry name" value="Regulatory factor, effector binding domain"/>
    <property type="match status" value="1"/>
</dbReference>
<dbReference type="SUPFAM" id="SSF55136">
    <property type="entry name" value="Probable bacterial effector-binding domain"/>
    <property type="match status" value="1"/>
</dbReference>
<reference evidence="2 3" key="1">
    <citation type="journal article" date="2010" name="J. Bacteriol.">
        <title>Genome sequences of Oceanicola granulosus HTCC2516(T) and Oceanicola batsensis HTCC2597(TDelta).</title>
        <authorList>
            <person name="Thrash J.C."/>
            <person name="Cho J.C."/>
            <person name="Vergin K.L."/>
            <person name="Giovannoni S.J."/>
        </authorList>
    </citation>
    <scope>NUCLEOTIDE SEQUENCE [LARGE SCALE GENOMIC DNA]</scope>
    <source>
        <strain evidence="3">ATCC BAA-861 / DSM 15982 / KCTC 12143 / HTCC2516</strain>
    </source>
</reference>
<evidence type="ECO:0000313" key="2">
    <source>
        <dbReference type="EMBL" id="EAR50005.1"/>
    </source>
</evidence>
<protein>
    <recommendedName>
        <fullName evidence="1">AraC effector-binding domain-containing protein</fullName>
    </recommendedName>
</protein>
<dbReference type="Pfam" id="PF06445">
    <property type="entry name" value="GyrI-like"/>
    <property type="match status" value="1"/>
</dbReference>
<organism evidence="2 3">
    <name type="scientific">Oceanicola granulosus (strain ATCC BAA-861 / DSM 15982 / KCTC 12143 / HTCC2516)</name>
    <dbReference type="NCBI Taxonomy" id="314256"/>
    <lineage>
        <taxon>Bacteria</taxon>
        <taxon>Pseudomonadati</taxon>
        <taxon>Pseudomonadota</taxon>
        <taxon>Alphaproteobacteria</taxon>
        <taxon>Rhodobacterales</taxon>
        <taxon>Roseobacteraceae</taxon>
        <taxon>Oceanicola</taxon>
    </lineage>
</organism>
<evidence type="ECO:0000259" key="1">
    <source>
        <dbReference type="SMART" id="SM00871"/>
    </source>
</evidence>
<dbReference type="InterPro" id="IPR011256">
    <property type="entry name" value="Reg_factor_effector_dom_sf"/>
</dbReference>
<dbReference type="EMBL" id="AAOT01000039">
    <property type="protein sequence ID" value="EAR50005.1"/>
    <property type="molecule type" value="Genomic_DNA"/>
</dbReference>
<feature type="domain" description="AraC effector-binding" evidence="1">
    <location>
        <begin position="1"/>
        <end position="152"/>
    </location>
</feature>
<dbReference type="eggNOG" id="COG4978">
    <property type="taxonomic scope" value="Bacteria"/>
</dbReference>
<dbReference type="InterPro" id="IPR029442">
    <property type="entry name" value="GyrI-like"/>
</dbReference>
<comment type="caution">
    <text evidence="2">The sequence shown here is derived from an EMBL/GenBank/DDBJ whole genome shotgun (WGS) entry which is preliminary data.</text>
</comment>